<gene>
    <name evidence="1" type="ORF">MNBD_GAMMA11-1729</name>
</gene>
<accession>A0A3B0XF00</accession>
<dbReference type="InterPro" id="IPR009858">
    <property type="entry name" value="DUF1415"/>
</dbReference>
<sequence>MQCWLQSVIIELNICPFAKKEFVNHKIHYSVCSNAGLEQALYQLASEFQFLDTHNETETTLLILADAFADFESFLSLIDYANQLLNELGYSGIYQLAHFHPAYCFADEDPEDASNYTSRSPFPTLHLLREKSIQRAIESHPDTSTIPQTNIDMTRKKGLKKMQALLQRCM</sequence>
<organism evidence="1">
    <name type="scientific">hydrothermal vent metagenome</name>
    <dbReference type="NCBI Taxonomy" id="652676"/>
    <lineage>
        <taxon>unclassified sequences</taxon>
        <taxon>metagenomes</taxon>
        <taxon>ecological metagenomes</taxon>
    </lineage>
</organism>
<name>A0A3B0XF00_9ZZZZ</name>
<evidence type="ECO:0008006" key="2">
    <source>
        <dbReference type="Google" id="ProtNLM"/>
    </source>
</evidence>
<dbReference type="AlphaFoldDB" id="A0A3B0XF00"/>
<evidence type="ECO:0000313" key="1">
    <source>
        <dbReference type="EMBL" id="VAW62853.1"/>
    </source>
</evidence>
<dbReference type="Pfam" id="PF07209">
    <property type="entry name" value="DUF1415"/>
    <property type="match status" value="1"/>
</dbReference>
<dbReference type="EMBL" id="UOFG01000183">
    <property type="protein sequence ID" value="VAW62853.1"/>
    <property type="molecule type" value="Genomic_DNA"/>
</dbReference>
<protein>
    <recommendedName>
        <fullName evidence="2">DUF1415 domain-containing protein</fullName>
    </recommendedName>
</protein>
<proteinExistence type="predicted"/>
<reference evidence="1" key="1">
    <citation type="submission" date="2018-06" db="EMBL/GenBank/DDBJ databases">
        <authorList>
            <person name="Zhirakovskaya E."/>
        </authorList>
    </citation>
    <scope>NUCLEOTIDE SEQUENCE</scope>
</reference>